<evidence type="ECO:0000313" key="6">
    <source>
        <dbReference type="Proteomes" id="UP000293637"/>
    </source>
</evidence>
<name>A0A133QAR7_STALU</name>
<reference evidence="3 7" key="3">
    <citation type="submission" date="2019-07" db="EMBL/GenBank/DDBJ databases">
        <title>Comparative genome analysis of staphylococcus lugdunensis shows clonal complex-dependent diversity of the putative virulence factor, ess/type vii locus.</title>
        <authorList>
            <person name="Lebeurre J."/>
            <person name="Dahyot S."/>
            <person name="Diene S."/>
            <person name="Paulay A."/>
            <person name="Aubourg M."/>
            <person name="Argemi X."/>
            <person name="Giard J.-C."/>
            <person name="Tournier I."/>
            <person name="Francois P."/>
            <person name="Pestel-Caron M."/>
        </authorList>
    </citation>
    <scope>NUCLEOTIDE SEQUENCE [LARGE SCALE GENOMIC DNA]</scope>
    <source>
        <strain evidence="3 7">SL13</strain>
    </source>
</reference>
<dbReference type="Proteomes" id="UP000293637">
    <property type="component" value="Unassembled WGS sequence"/>
</dbReference>
<dbReference type="STRING" id="28035.B6N84_03340"/>
<dbReference type="AlphaFoldDB" id="A0A133QAR7"/>
<keyword evidence="1" id="KW-0472">Membrane</keyword>
<evidence type="ECO:0000256" key="1">
    <source>
        <dbReference type="SAM" id="Phobius"/>
    </source>
</evidence>
<dbReference type="Proteomes" id="UP000325462">
    <property type="component" value="Chromosome"/>
</dbReference>
<evidence type="ECO:0000313" key="5">
    <source>
        <dbReference type="Proteomes" id="UP000070063"/>
    </source>
</evidence>
<dbReference type="EMBL" id="LRQI01000020">
    <property type="protein sequence ID" value="KXA39981.1"/>
    <property type="molecule type" value="Genomic_DNA"/>
</dbReference>
<keyword evidence="1" id="KW-1133">Transmembrane helix</keyword>
<evidence type="ECO:0000313" key="2">
    <source>
        <dbReference type="EMBL" id="KXA39981.1"/>
    </source>
</evidence>
<dbReference type="eggNOG" id="ENOG50305BR">
    <property type="taxonomic scope" value="Bacteria"/>
</dbReference>
<sequence>MSTIIIGIILIILLIISLIPNYIAMKRQQADNQSATRFMFMVGIDAILLLLIITTLIIKSMS</sequence>
<feature type="transmembrane region" description="Helical" evidence="1">
    <location>
        <begin position="6"/>
        <end position="25"/>
    </location>
</feature>
<dbReference type="EMBL" id="SCHB01000001">
    <property type="protein sequence ID" value="TBW73349.1"/>
    <property type="molecule type" value="Genomic_DNA"/>
</dbReference>
<protein>
    <submittedName>
        <fullName evidence="4">Uncharacterized protein</fullName>
    </submittedName>
</protein>
<reference evidence="2 5" key="1">
    <citation type="submission" date="2016-01" db="EMBL/GenBank/DDBJ databases">
        <authorList>
            <person name="Mitreva M."/>
            <person name="Pepin K.H."/>
            <person name="Mihindukulasuriya K.A."/>
            <person name="Fulton R."/>
            <person name="Fronick C."/>
            <person name="O'Laughlin M."/>
            <person name="Miner T."/>
            <person name="Herter B."/>
            <person name="Rosa B.A."/>
            <person name="Cordes M."/>
            <person name="Tomlinson C."/>
            <person name="Wollam A."/>
            <person name="Palsikar V.B."/>
            <person name="Mardis E.R."/>
            <person name="Wilson R.K."/>
        </authorList>
    </citation>
    <scope>NUCLEOTIDE SEQUENCE [LARGE SCALE GENOMIC DNA]</scope>
    <source>
        <strain evidence="2 5">MJR7738</strain>
    </source>
</reference>
<dbReference type="EMBL" id="CP041722">
    <property type="protein sequence ID" value="QEX37395.1"/>
    <property type="molecule type" value="Genomic_DNA"/>
</dbReference>
<evidence type="ECO:0000313" key="3">
    <source>
        <dbReference type="EMBL" id="QEX37395.1"/>
    </source>
</evidence>
<accession>A0A133QAR7</accession>
<keyword evidence="1" id="KW-0812">Transmembrane</keyword>
<organism evidence="4 6">
    <name type="scientific">Staphylococcus lugdunensis</name>
    <dbReference type="NCBI Taxonomy" id="28035"/>
    <lineage>
        <taxon>Bacteria</taxon>
        <taxon>Bacillati</taxon>
        <taxon>Bacillota</taxon>
        <taxon>Bacilli</taxon>
        <taxon>Bacillales</taxon>
        <taxon>Staphylococcaceae</taxon>
        <taxon>Staphylococcus</taxon>
    </lineage>
</organism>
<keyword evidence="7" id="KW-1185">Reference proteome</keyword>
<feature type="transmembrane region" description="Helical" evidence="1">
    <location>
        <begin position="37"/>
        <end position="58"/>
    </location>
</feature>
<dbReference type="Proteomes" id="UP000070063">
    <property type="component" value="Unassembled WGS sequence"/>
</dbReference>
<reference evidence="4 6" key="2">
    <citation type="journal article" date="2019" name="Sci. Transl. Med.">
        <title>Quorum sensing between bacterial species on the skin protects against epidermal injury in atopic dermatitis.</title>
        <authorList>
            <person name="Williams M.R."/>
        </authorList>
    </citation>
    <scope>NUCLEOTIDE SEQUENCE [LARGE SCALE GENOMIC DNA]</scope>
    <source>
        <strain evidence="4 6">E7</strain>
    </source>
</reference>
<proteinExistence type="predicted"/>
<evidence type="ECO:0000313" key="7">
    <source>
        <dbReference type="Proteomes" id="UP000325462"/>
    </source>
</evidence>
<dbReference type="OMA" id="TRFTIMV"/>
<dbReference type="GeneID" id="58091408"/>
<evidence type="ECO:0000313" key="4">
    <source>
        <dbReference type="EMBL" id="TBW73349.1"/>
    </source>
</evidence>
<dbReference type="RefSeq" id="WP_002460135.1">
    <property type="nucleotide sequence ID" value="NZ_AP021848.1"/>
</dbReference>
<gene>
    <name evidence="4" type="ORF">EQ812_00680</name>
    <name evidence="3" type="ORF">FO454_00125</name>
    <name evidence="2" type="ORF">HMPREF3225_00416</name>
</gene>